<name>A0A059A9D5_EUCGR</name>
<evidence type="ECO:0000313" key="1">
    <source>
        <dbReference type="EMBL" id="KCW50349.1"/>
    </source>
</evidence>
<protein>
    <submittedName>
        <fullName evidence="1">Uncharacterized protein</fullName>
    </submittedName>
</protein>
<dbReference type="EMBL" id="KK198762">
    <property type="protein sequence ID" value="KCW50349.1"/>
    <property type="molecule type" value="Genomic_DNA"/>
</dbReference>
<accession>A0A059A9D5</accession>
<reference evidence="1" key="1">
    <citation type="submission" date="2013-07" db="EMBL/GenBank/DDBJ databases">
        <title>The genome of Eucalyptus grandis.</title>
        <authorList>
            <person name="Schmutz J."/>
            <person name="Hayes R."/>
            <person name="Myburg A."/>
            <person name="Tuskan G."/>
            <person name="Grattapaglia D."/>
            <person name="Rokhsar D.S."/>
        </authorList>
    </citation>
    <scope>NUCLEOTIDE SEQUENCE</scope>
    <source>
        <tissue evidence="1">Leaf extractions</tissue>
    </source>
</reference>
<dbReference type="InParanoid" id="A0A059A9D5"/>
<gene>
    <name evidence="1" type="ORF">EUGRSUZ_J00116</name>
</gene>
<dbReference type="Gramene" id="KCW50349">
    <property type="protein sequence ID" value="KCW50349"/>
    <property type="gene ID" value="EUGRSUZ_J00116"/>
</dbReference>
<organism evidence="1">
    <name type="scientific">Eucalyptus grandis</name>
    <name type="common">Flooded gum</name>
    <dbReference type="NCBI Taxonomy" id="71139"/>
    <lineage>
        <taxon>Eukaryota</taxon>
        <taxon>Viridiplantae</taxon>
        <taxon>Streptophyta</taxon>
        <taxon>Embryophyta</taxon>
        <taxon>Tracheophyta</taxon>
        <taxon>Spermatophyta</taxon>
        <taxon>Magnoliopsida</taxon>
        <taxon>eudicotyledons</taxon>
        <taxon>Gunneridae</taxon>
        <taxon>Pentapetalae</taxon>
        <taxon>rosids</taxon>
        <taxon>malvids</taxon>
        <taxon>Myrtales</taxon>
        <taxon>Myrtaceae</taxon>
        <taxon>Myrtoideae</taxon>
        <taxon>Eucalypteae</taxon>
        <taxon>Eucalyptus</taxon>
    </lineage>
</organism>
<proteinExistence type="predicted"/>
<dbReference type="AlphaFoldDB" id="A0A059A9D5"/>
<sequence length="99" mass="11214">MEKDGQTSKLNCNTLKPRENVRVFLDNILPILSVLLATTISRRPQLITIASSRLQCFRASQPRCLRASQHHQCLRASQRRCFCPNGNARPKVVTATIRV</sequence>